<protein>
    <submittedName>
        <fullName evidence="2">Uncharacterized protein</fullName>
    </submittedName>
</protein>
<dbReference type="AlphaFoldDB" id="U4L7P0"/>
<sequence>MFPVIAPIISNPGASNPLPSISRCSSPMHPTNRKCAPQRARQSRICTAGHNPR</sequence>
<feature type="region of interest" description="Disordered" evidence="1">
    <location>
        <begin position="1"/>
        <end position="20"/>
    </location>
</feature>
<feature type="region of interest" description="Disordered" evidence="1">
    <location>
        <begin position="25"/>
        <end position="53"/>
    </location>
</feature>
<proteinExistence type="predicted"/>
<keyword evidence="3" id="KW-1185">Reference proteome</keyword>
<accession>U4L7P0</accession>
<evidence type="ECO:0000256" key="1">
    <source>
        <dbReference type="SAM" id="MobiDB-lite"/>
    </source>
</evidence>
<organism evidence="2 3">
    <name type="scientific">Pyronema omphalodes (strain CBS 100304)</name>
    <name type="common">Pyronema confluens</name>
    <dbReference type="NCBI Taxonomy" id="1076935"/>
    <lineage>
        <taxon>Eukaryota</taxon>
        <taxon>Fungi</taxon>
        <taxon>Dikarya</taxon>
        <taxon>Ascomycota</taxon>
        <taxon>Pezizomycotina</taxon>
        <taxon>Pezizomycetes</taxon>
        <taxon>Pezizales</taxon>
        <taxon>Pyronemataceae</taxon>
        <taxon>Pyronema</taxon>
    </lineage>
</organism>
<dbReference type="EMBL" id="HF935781">
    <property type="protein sequence ID" value="CCX13153.1"/>
    <property type="molecule type" value="Genomic_DNA"/>
</dbReference>
<dbReference type="Proteomes" id="UP000018144">
    <property type="component" value="Unassembled WGS sequence"/>
</dbReference>
<reference evidence="2 3" key="1">
    <citation type="journal article" date="2013" name="PLoS Genet.">
        <title>The genome and development-dependent transcriptomes of Pyronema confluens: a window into fungal evolution.</title>
        <authorList>
            <person name="Traeger S."/>
            <person name="Altegoer F."/>
            <person name="Freitag M."/>
            <person name="Gabaldon T."/>
            <person name="Kempken F."/>
            <person name="Kumar A."/>
            <person name="Marcet-Houben M."/>
            <person name="Poggeler S."/>
            <person name="Stajich J.E."/>
            <person name="Nowrousian M."/>
        </authorList>
    </citation>
    <scope>NUCLEOTIDE SEQUENCE [LARGE SCALE GENOMIC DNA]</scope>
    <source>
        <strain evidence="3">CBS 100304</strain>
        <tissue evidence="2">Vegetative mycelium</tissue>
    </source>
</reference>
<name>U4L7P0_PYROM</name>
<evidence type="ECO:0000313" key="3">
    <source>
        <dbReference type="Proteomes" id="UP000018144"/>
    </source>
</evidence>
<gene>
    <name evidence="2" type="ORF">PCON_12746</name>
</gene>
<evidence type="ECO:0000313" key="2">
    <source>
        <dbReference type="EMBL" id="CCX13153.1"/>
    </source>
</evidence>